<proteinExistence type="predicted"/>
<evidence type="ECO:0000313" key="3">
    <source>
        <dbReference type="EMBL" id="WGF92502.1"/>
    </source>
</evidence>
<keyword evidence="4" id="KW-1185">Reference proteome</keyword>
<protein>
    <submittedName>
        <fullName evidence="3">DUF2147 domain-containing protein</fullName>
    </submittedName>
</protein>
<evidence type="ECO:0000256" key="1">
    <source>
        <dbReference type="SAM" id="SignalP"/>
    </source>
</evidence>
<keyword evidence="1" id="KW-0732">Signal</keyword>
<feature type="signal peptide" evidence="1">
    <location>
        <begin position="1"/>
        <end position="20"/>
    </location>
</feature>
<dbReference type="RefSeq" id="WP_279448493.1">
    <property type="nucleotide sequence ID" value="NZ_CP122379.1"/>
</dbReference>
<dbReference type="InterPro" id="IPR019223">
    <property type="entry name" value="DUF2147"/>
</dbReference>
<feature type="chain" id="PRO_5047116499" evidence="1">
    <location>
        <begin position="21"/>
        <end position="142"/>
    </location>
</feature>
<evidence type="ECO:0000259" key="2">
    <source>
        <dbReference type="Pfam" id="PF09917"/>
    </source>
</evidence>
<feature type="domain" description="DUF2147" evidence="2">
    <location>
        <begin position="25"/>
        <end position="140"/>
    </location>
</feature>
<organism evidence="3 4">
    <name type="scientific">Aequorivita marisscotiae</name>
    <dbReference type="NCBI Taxonomy" id="3040348"/>
    <lineage>
        <taxon>Bacteria</taxon>
        <taxon>Pseudomonadati</taxon>
        <taxon>Bacteroidota</taxon>
        <taxon>Flavobacteriia</taxon>
        <taxon>Flavobacteriales</taxon>
        <taxon>Flavobacteriaceae</taxon>
        <taxon>Aequorivita</taxon>
    </lineage>
</organism>
<reference evidence="3 4" key="1">
    <citation type="submission" date="2023-04" db="EMBL/GenBank/DDBJ databases">
        <title>Taxonomic identification of the Arctic strain Aequorivita sp. nov. and transcriptomic analysis in response to temperature stress.</title>
        <authorList>
            <person name="Liu W."/>
            <person name="Cong B."/>
            <person name="Lin J."/>
        </authorList>
    </citation>
    <scope>NUCLEOTIDE SEQUENCE [LARGE SCALE GENOMIC DNA]</scope>
    <source>
        <strain evidence="3 4">Ant34-E75</strain>
    </source>
</reference>
<dbReference type="EMBL" id="CP122379">
    <property type="protein sequence ID" value="WGF92502.1"/>
    <property type="molecule type" value="Genomic_DNA"/>
</dbReference>
<dbReference type="PANTHER" id="PTHR36919:SF3">
    <property type="entry name" value="BLL5882 PROTEIN"/>
    <property type="match status" value="1"/>
</dbReference>
<dbReference type="PANTHER" id="PTHR36919">
    <property type="entry name" value="BLR1215 PROTEIN"/>
    <property type="match status" value="1"/>
</dbReference>
<name>A0ABY8KXS0_9FLAO</name>
<evidence type="ECO:0000313" key="4">
    <source>
        <dbReference type="Proteomes" id="UP001238523"/>
    </source>
</evidence>
<gene>
    <name evidence="3" type="ORF">QCQ61_15010</name>
</gene>
<dbReference type="Proteomes" id="UP001238523">
    <property type="component" value="Chromosome"/>
</dbReference>
<dbReference type="Gene3D" id="2.40.128.520">
    <property type="match status" value="1"/>
</dbReference>
<sequence length="142" mass="15619">MKKILVTFSLIALTVITATAQDVTGKWKTIDDETGEAKSIVEIYKNDGKIYGKVVEILNPAKKNAICNNCPGDDKGKPILGLVIIKGLEKDGDEYNDGTIMDPNNGKVYKCYIELDGANKLNVRGYVGFSLFGRTQTWSRVN</sequence>
<dbReference type="Pfam" id="PF09917">
    <property type="entry name" value="DUF2147"/>
    <property type="match status" value="1"/>
</dbReference>
<accession>A0ABY8KXS0</accession>